<proteinExistence type="predicted"/>
<dbReference type="AlphaFoldDB" id="A0A0J9U1Z4"/>
<organism evidence="2 3">
    <name type="scientific">Plasmodium vivax North Korean</name>
    <dbReference type="NCBI Taxonomy" id="1035514"/>
    <lineage>
        <taxon>Eukaryota</taxon>
        <taxon>Sar</taxon>
        <taxon>Alveolata</taxon>
        <taxon>Apicomplexa</taxon>
        <taxon>Aconoidasida</taxon>
        <taxon>Haemosporida</taxon>
        <taxon>Plasmodiidae</taxon>
        <taxon>Plasmodium</taxon>
        <taxon>Plasmodium (Plasmodium)</taxon>
    </lineage>
</organism>
<keyword evidence="1" id="KW-0812">Transmembrane</keyword>
<dbReference type="EMBL" id="KQ235190">
    <property type="protein sequence ID" value="KNA02251.1"/>
    <property type="molecule type" value="Genomic_DNA"/>
</dbReference>
<sequence length="990" mass="116754">MSKSESENTFDPDKFIKEESVLNTSKLFKFYQLLNDQKVSNNNIPALDTDDDEQKRHLSELKKHIENIFSEWDNICNSKDYEKIKCSEYLKYFIYGKIAEKKLNFFGIRELNNNLKELIEKKLSIINAKDCTRNFIKCALIEVLHNKKVLYDFLEYYISINDELSKIDENTKGKYCKYIIHIFELYHKLYEEDRQWGLLQRYENELKLFRDKFTNEKELSSLKSKCNIDNSLVESFKNVKTTDFLEGNYLRGRAISTRYDNRFTKIKSEYESVLNTSKLFKFYQLLNDQKVSNNNIPALDTDDDEQKRHLSELKKHIENIFSEWDNICNSKDYEKIKCSEYLKYFIYGKIAEKKLNFFGIRELNNNLKELIEKKLSIINAKDCTRNFIKCALIEVLHNKKVLYDFLEYYISINDELSKIDENTKGKYCKYIIHIFELYHKLYEEDRQWGLLQRYENELKLFRDKFTNEKELSSLKSKCNIDNSLVESFKNVKTTDFLEGNYLRGRAISTRYDNRFTKIKSEYENIIEELPSSKIYDELSKDTSGSEYKSKYCDNLKFDNDQMKTICKKMVRNIKTLSNNSEMKGLSHRDRCTYLNFWIYREISKLYPNEDKNLTDITDVYNLIDANIKINMDLIKYYSNTKNDQTAQSTLGTSSQSPSTFVNHELSKHEPCYFNYDCTFSECREMKYLYEYFKDYDKIKGNIKCEDRKKDKYIEYLTYISYLYNKHKNEKGCCSRGVEICPDYFLACDEYYNPNKIVSAMESSDIGTCNKIKNSPRPNLSEETSIDPEDENNMYIKYFTCSYVTEPTFDKKRLRCQQPEYSSLRKNKFAAVRPVYKAQTSNSQLRGKKLTINGKTINAVLISDPNAIIKGKTNSETPEHENYYTLFPEIRGAARKAYVKEAKEACKNGTPKKGMETYCERSKRYNDIINGAELQPEKLIDVGNTQNLEDIDSPADTSSINDLLQQLPVRMGAVSLASLGAVTMLFMYYKV</sequence>
<gene>
    <name evidence="2" type="ORF">PVNG_04482</name>
</gene>
<evidence type="ECO:0000313" key="3">
    <source>
        <dbReference type="Proteomes" id="UP000053239"/>
    </source>
</evidence>
<keyword evidence="1" id="KW-1133">Transmembrane helix</keyword>
<evidence type="ECO:0000256" key="1">
    <source>
        <dbReference type="SAM" id="Phobius"/>
    </source>
</evidence>
<dbReference type="Pfam" id="PF05795">
    <property type="entry name" value="Plasmodium_Vir"/>
    <property type="match status" value="3"/>
</dbReference>
<protein>
    <recommendedName>
        <fullName evidence="4">VIR protein</fullName>
    </recommendedName>
</protein>
<dbReference type="OrthoDB" id="389242at2759"/>
<evidence type="ECO:0000313" key="2">
    <source>
        <dbReference type="EMBL" id="KNA02251.1"/>
    </source>
</evidence>
<dbReference type="Proteomes" id="UP000053239">
    <property type="component" value="Unassembled WGS sequence"/>
</dbReference>
<accession>A0A0J9U1Z4</accession>
<reference evidence="2 3" key="1">
    <citation type="submission" date="2011-09" db="EMBL/GenBank/DDBJ databases">
        <title>The Genome Sequence of Plasmodium vivax North Korean.</title>
        <authorList>
            <consortium name="The Broad Institute Genome Sequencing Platform"/>
            <consortium name="The Broad Institute Genome Sequencing Center for Infectious Disease"/>
            <person name="Neafsey D."/>
            <person name="Carlton J."/>
            <person name="Barnwell J."/>
            <person name="Collins W."/>
            <person name="Escalante A."/>
            <person name="Mullikin J."/>
            <person name="Saul A."/>
            <person name="Guigo R."/>
            <person name="Camara F."/>
            <person name="Young S.K."/>
            <person name="Zeng Q."/>
            <person name="Gargeya S."/>
            <person name="Fitzgerald M."/>
            <person name="Haas B."/>
            <person name="Abouelleil A."/>
            <person name="Alvarado L."/>
            <person name="Arachchi H.M."/>
            <person name="Berlin A."/>
            <person name="Brown A."/>
            <person name="Chapman S.B."/>
            <person name="Chen Z."/>
            <person name="Dunbar C."/>
            <person name="Freedman E."/>
            <person name="Gearin G."/>
            <person name="Gellesch M."/>
            <person name="Goldberg J."/>
            <person name="Griggs A."/>
            <person name="Gujja S."/>
            <person name="Heiman D."/>
            <person name="Howarth C."/>
            <person name="Larson L."/>
            <person name="Lui A."/>
            <person name="MacDonald P.J.P."/>
            <person name="Montmayeur A."/>
            <person name="Murphy C."/>
            <person name="Neiman D."/>
            <person name="Pearson M."/>
            <person name="Priest M."/>
            <person name="Roberts A."/>
            <person name="Saif S."/>
            <person name="Shea T."/>
            <person name="Shenoy N."/>
            <person name="Sisk P."/>
            <person name="Stolte C."/>
            <person name="Sykes S."/>
            <person name="Wortman J."/>
            <person name="Nusbaum C."/>
            <person name="Birren B."/>
        </authorList>
    </citation>
    <scope>NUCLEOTIDE SEQUENCE [LARGE SCALE GENOMIC DNA]</scope>
    <source>
        <strain evidence="2 3">North Korean</strain>
    </source>
</reference>
<name>A0A0J9U1Z4_PLAVI</name>
<keyword evidence="1" id="KW-0472">Membrane</keyword>
<dbReference type="InterPro" id="IPR008780">
    <property type="entry name" value="Plasmodium_Vir"/>
</dbReference>
<evidence type="ECO:0008006" key="4">
    <source>
        <dbReference type="Google" id="ProtNLM"/>
    </source>
</evidence>
<feature type="transmembrane region" description="Helical" evidence="1">
    <location>
        <begin position="966"/>
        <end position="988"/>
    </location>
</feature>